<dbReference type="eggNOG" id="COG5375">
    <property type="taxonomic scope" value="Bacteria"/>
</dbReference>
<accession>A0A081BBF0</accession>
<keyword evidence="2" id="KW-1185">Reference proteome</keyword>
<comment type="caution">
    <text evidence="1">The sequence shown here is derived from an EMBL/GenBank/DDBJ whole genome shotgun (WGS) entry which is preliminary data.</text>
</comment>
<proteinExistence type="predicted"/>
<sequence length="207" mass="23017">MSNMTTSSYHLPRSRYSRFVSLMKWLLPIGAVLIVISVFVASGTFDSRDKLAITFKEIETVDDDRRMVSPRMTGVDNKGRPYTVIAETATQAPDNPNRITLERVEADLLLNEDGEWLSLSSRYGLLNTDMEEIELWEDIKVFSDLGYRVRAATATIDLKHGTLKSDTPVYGQGPLGTLQSNGMEAENNGKTIRFTGGVKMVIFSGGE</sequence>
<dbReference type="InterPro" id="IPR010664">
    <property type="entry name" value="LipoPS_assembly_LptC-rel"/>
</dbReference>
<dbReference type="Gene3D" id="2.60.450.10">
    <property type="entry name" value="Lipopolysaccharide (LPS) transport protein A like domain"/>
    <property type="match status" value="1"/>
</dbReference>
<evidence type="ECO:0000313" key="2">
    <source>
        <dbReference type="Proteomes" id="UP000028702"/>
    </source>
</evidence>
<dbReference type="NCBIfam" id="TIGR04409">
    <property type="entry name" value="LptC_YrbK"/>
    <property type="match status" value="1"/>
</dbReference>
<gene>
    <name evidence="1" type="ORF">M2A_1867</name>
</gene>
<name>A0A081BBF0_9HYPH</name>
<reference evidence="1 2" key="1">
    <citation type="submission" date="2014-07" db="EMBL/GenBank/DDBJ databases">
        <title>Tepidicaulis marinum gen. nov., sp. nov., a novel marine bacterium denitrifying nitrate to nitrous oxide strictly under microaerobic conditions.</title>
        <authorList>
            <person name="Takeuchi M."/>
            <person name="Yamagishi T."/>
            <person name="Kamagata Y."/>
            <person name="Oshima K."/>
            <person name="Hattori M."/>
            <person name="Katayama T."/>
            <person name="Hanada S."/>
            <person name="Tamaki H."/>
            <person name="Marumo K."/>
            <person name="Maeda H."/>
            <person name="Nedachi M."/>
            <person name="Iwasaki W."/>
            <person name="Suwa Y."/>
            <person name="Sakata S."/>
        </authorList>
    </citation>
    <scope>NUCLEOTIDE SEQUENCE [LARGE SCALE GENOMIC DNA]</scope>
    <source>
        <strain evidence="1 2">MA2</strain>
    </source>
</reference>
<dbReference type="Proteomes" id="UP000028702">
    <property type="component" value="Unassembled WGS sequence"/>
</dbReference>
<dbReference type="EMBL" id="BBIO01000008">
    <property type="protein sequence ID" value="GAK45368.1"/>
    <property type="molecule type" value="Genomic_DNA"/>
</dbReference>
<dbReference type="RefSeq" id="WP_045446209.1">
    <property type="nucleotide sequence ID" value="NZ_BBIO01000008.1"/>
</dbReference>
<dbReference type="Pfam" id="PF06835">
    <property type="entry name" value="LptC"/>
    <property type="match status" value="1"/>
</dbReference>
<dbReference type="AlphaFoldDB" id="A0A081BBF0"/>
<dbReference type="GO" id="GO:0005886">
    <property type="term" value="C:plasma membrane"/>
    <property type="evidence" value="ECO:0007669"/>
    <property type="project" value="InterPro"/>
</dbReference>
<organism evidence="1 2">
    <name type="scientific">Tepidicaulis marinus</name>
    <dbReference type="NCBI Taxonomy" id="1333998"/>
    <lineage>
        <taxon>Bacteria</taxon>
        <taxon>Pseudomonadati</taxon>
        <taxon>Pseudomonadota</taxon>
        <taxon>Alphaproteobacteria</taxon>
        <taxon>Hyphomicrobiales</taxon>
        <taxon>Parvibaculaceae</taxon>
        <taxon>Tepidicaulis</taxon>
    </lineage>
</organism>
<protein>
    <submittedName>
        <fullName evidence="1">Conserved protein</fullName>
    </submittedName>
</protein>
<dbReference type="InterPro" id="IPR026265">
    <property type="entry name" value="LptC"/>
</dbReference>
<dbReference type="GO" id="GO:0015221">
    <property type="term" value="F:lipopolysaccharide transmembrane transporter activity"/>
    <property type="evidence" value="ECO:0007669"/>
    <property type="project" value="InterPro"/>
</dbReference>
<evidence type="ECO:0000313" key="1">
    <source>
        <dbReference type="EMBL" id="GAK45368.1"/>
    </source>
</evidence>
<dbReference type="STRING" id="1333998.M2A_1867"/>